<evidence type="ECO:0000256" key="3">
    <source>
        <dbReference type="ARBA" id="ARBA00022840"/>
    </source>
</evidence>
<dbReference type="SUPFAM" id="SSF55931">
    <property type="entry name" value="Glutamine synthetase/guanido kinase"/>
    <property type="match status" value="1"/>
</dbReference>
<comment type="catalytic activity">
    <reaction evidence="4 5">
        <text>L-cysteine + L-glutamate + ATP = gamma-L-glutamyl-L-cysteine + ADP + phosphate + H(+)</text>
        <dbReference type="Rhea" id="RHEA:13285"/>
        <dbReference type="ChEBI" id="CHEBI:15378"/>
        <dbReference type="ChEBI" id="CHEBI:29985"/>
        <dbReference type="ChEBI" id="CHEBI:30616"/>
        <dbReference type="ChEBI" id="CHEBI:35235"/>
        <dbReference type="ChEBI" id="CHEBI:43474"/>
        <dbReference type="ChEBI" id="CHEBI:58173"/>
        <dbReference type="ChEBI" id="CHEBI:456216"/>
        <dbReference type="EC" id="6.3.2.2"/>
    </reaction>
</comment>
<dbReference type="RefSeq" id="WP_230737702.1">
    <property type="nucleotide sequence ID" value="NZ_JAJNDB010000005.1"/>
</dbReference>
<dbReference type="HAMAP" id="MF_01609">
    <property type="entry name" value="Glu_cys_ligase_2"/>
    <property type="match status" value="1"/>
</dbReference>
<dbReference type="InterPro" id="IPR050141">
    <property type="entry name" value="GCL_type2/YbdK_subfam"/>
</dbReference>
<dbReference type="Proteomes" id="UP001199469">
    <property type="component" value="Unassembled WGS sequence"/>
</dbReference>
<gene>
    <name evidence="7" type="ORF">LQ327_21260</name>
</gene>
<dbReference type="InterPro" id="IPR011793">
    <property type="entry name" value="YbdK"/>
</dbReference>
<evidence type="ECO:0000313" key="7">
    <source>
        <dbReference type="EMBL" id="MCD2195902.1"/>
    </source>
</evidence>
<dbReference type="NCBIfam" id="TIGR02050">
    <property type="entry name" value="gshA_cyan_rel"/>
    <property type="match status" value="1"/>
</dbReference>
<feature type="compositionally biased region" description="Basic and acidic residues" evidence="6">
    <location>
        <begin position="1"/>
        <end position="10"/>
    </location>
</feature>
<feature type="region of interest" description="Disordered" evidence="6">
    <location>
        <begin position="1"/>
        <end position="40"/>
    </location>
</feature>
<comment type="caution">
    <text evidence="7">The sequence shown here is derived from an EMBL/GenBank/DDBJ whole genome shotgun (WGS) entry which is preliminary data.</text>
</comment>
<keyword evidence="2 5" id="KW-0547">Nucleotide-binding</keyword>
<proteinExistence type="inferred from homology"/>
<evidence type="ECO:0000313" key="8">
    <source>
        <dbReference type="Proteomes" id="UP001199469"/>
    </source>
</evidence>
<evidence type="ECO:0000256" key="1">
    <source>
        <dbReference type="ARBA" id="ARBA00022598"/>
    </source>
</evidence>
<sequence length="373" mass="38728">MEPGARRLGVEEELLLVDPDDGRPLGLSGAVRDTGEAGDELDGEMRAEQVETGSTPHHEADALAADLVARRRTALDAAGTQGAVVAGLATSPVAPDPLAPPPGRYGRILERFGPIASEQLTNGQHVHVEIASREEGVGVLDRIGPWLPVLRALSANSPFWRDDDTNHASYRSLVWNRWPSAGPTPVFGSPAAYDATVAAMIATGTVLDEGMVYFDARLAASFPTVEVRVADVAGEVEEAVVVALLARALVDTAARAWAAGEPAPSSPVEALRLAHWRAARSGCVPGHDAEAGVLVDPRTGRASGADTVVAALLEHVDTALGADRERVREGCARVLAGGTGAAHQRRVFADAGGHAGDGVRAVALDAAARCAPR</sequence>
<dbReference type="InterPro" id="IPR014746">
    <property type="entry name" value="Gln_synth/guanido_kin_cat_dom"/>
</dbReference>
<dbReference type="GO" id="GO:0004357">
    <property type="term" value="F:glutamate-cysteine ligase activity"/>
    <property type="evidence" value="ECO:0007669"/>
    <property type="project" value="UniProtKB-EC"/>
</dbReference>
<dbReference type="Pfam" id="PF04107">
    <property type="entry name" value="GCS2"/>
    <property type="match status" value="1"/>
</dbReference>
<dbReference type="NCBIfam" id="NF010041">
    <property type="entry name" value="PRK13517.1-1"/>
    <property type="match status" value="1"/>
</dbReference>
<keyword evidence="8" id="KW-1185">Reference proteome</keyword>
<dbReference type="InterPro" id="IPR006336">
    <property type="entry name" value="GCS2"/>
</dbReference>
<protein>
    <recommendedName>
        <fullName evidence="5">Putative glutamate--cysteine ligase 2</fullName>
        <ecNumber evidence="5">6.3.2.2</ecNumber>
    </recommendedName>
    <alternativeName>
        <fullName evidence="5">Gamma-glutamylcysteine synthetase 2</fullName>
        <shortName evidence="5">GCS 2</shortName>
        <shortName evidence="5">Gamma-GCS 2</shortName>
    </alternativeName>
</protein>
<evidence type="ECO:0000256" key="2">
    <source>
        <dbReference type="ARBA" id="ARBA00022741"/>
    </source>
</evidence>
<organism evidence="7 8">
    <name type="scientific">Actinomycetospora endophytica</name>
    <dbReference type="NCBI Taxonomy" id="2291215"/>
    <lineage>
        <taxon>Bacteria</taxon>
        <taxon>Bacillati</taxon>
        <taxon>Actinomycetota</taxon>
        <taxon>Actinomycetes</taxon>
        <taxon>Pseudonocardiales</taxon>
        <taxon>Pseudonocardiaceae</taxon>
        <taxon>Actinomycetospora</taxon>
    </lineage>
</organism>
<dbReference type="PANTHER" id="PTHR36510:SF1">
    <property type="entry name" value="GLUTAMATE--CYSTEINE LIGASE 2-RELATED"/>
    <property type="match status" value="1"/>
</dbReference>
<keyword evidence="3 5" id="KW-0067">ATP-binding</keyword>
<keyword evidence="1 5" id="KW-0436">Ligase</keyword>
<reference evidence="7 8" key="1">
    <citation type="submission" date="2021-11" db="EMBL/GenBank/DDBJ databases">
        <title>Draft genome sequence of Actinomycetospora sp. SF1 isolated from the rhizosphere soil.</title>
        <authorList>
            <person name="Duangmal K."/>
            <person name="Chantavorakit T."/>
        </authorList>
    </citation>
    <scope>NUCLEOTIDE SEQUENCE [LARGE SCALE GENOMIC DNA]</scope>
    <source>
        <strain evidence="7 8">TBRC 5722</strain>
    </source>
</reference>
<dbReference type="EC" id="6.3.2.2" evidence="5"/>
<name>A0ABS8PCB0_9PSEU</name>
<evidence type="ECO:0000256" key="6">
    <source>
        <dbReference type="SAM" id="MobiDB-lite"/>
    </source>
</evidence>
<evidence type="ECO:0000256" key="4">
    <source>
        <dbReference type="ARBA" id="ARBA00048819"/>
    </source>
</evidence>
<dbReference type="PANTHER" id="PTHR36510">
    <property type="entry name" value="GLUTAMATE--CYSTEINE LIGASE 2-RELATED"/>
    <property type="match status" value="1"/>
</dbReference>
<evidence type="ECO:0000256" key="5">
    <source>
        <dbReference type="HAMAP-Rule" id="MF_01609"/>
    </source>
</evidence>
<dbReference type="Gene3D" id="3.30.590.20">
    <property type="match status" value="1"/>
</dbReference>
<comment type="function">
    <text evidence="5">ATP-dependent carboxylate-amine ligase which exhibits weak glutamate--cysteine ligase activity.</text>
</comment>
<accession>A0ABS8PCB0</accession>
<dbReference type="EMBL" id="JAJNDB010000005">
    <property type="protein sequence ID" value="MCD2195902.1"/>
    <property type="molecule type" value="Genomic_DNA"/>
</dbReference>
<comment type="similarity">
    <text evidence="5">Belongs to the glutamate--cysteine ligase type 2 family. YbdK subfamily.</text>
</comment>